<dbReference type="Gene3D" id="1.20.1250.20">
    <property type="entry name" value="MFS general substrate transporter like domains"/>
    <property type="match status" value="1"/>
</dbReference>
<feature type="transmembrane region" description="Helical" evidence="8">
    <location>
        <begin position="73"/>
        <end position="93"/>
    </location>
</feature>
<dbReference type="GO" id="GO:0022857">
    <property type="term" value="F:transmembrane transporter activity"/>
    <property type="evidence" value="ECO:0007669"/>
    <property type="project" value="InterPro"/>
</dbReference>
<comment type="subcellular location">
    <subcellularLocation>
        <location evidence="1">Cell membrane</location>
        <topology evidence="1">Multi-pass membrane protein</topology>
    </subcellularLocation>
</comment>
<dbReference type="STRING" id="930129.SAMN05216352_102199"/>
<accession>A0A1G8EF33</accession>
<dbReference type="OrthoDB" id="2986280at2"/>
<proteinExistence type="inferred from homology"/>
<evidence type="ECO:0000313" key="11">
    <source>
        <dbReference type="Proteomes" id="UP000199017"/>
    </source>
</evidence>
<feature type="transmembrane region" description="Helical" evidence="8">
    <location>
        <begin position="41"/>
        <end position="61"/>
    </location>
</feature>
<protein>
    <submittedName>
        <fullName evidence="10">MFS transporter, ACDE family, multidrug resistance protein</fullName>
    </submittedName>
</protein>
<evidence type="ECO:0000256" key="2">
    <source>
        <dbReference type="ARBA" id="ARBA00007520"/>
    </source>
</evidence>
<evidence type="ECO:0000256" key="5">
    <source>
        <dbReference type="ARBA" id="ARBA00022692"/>
    </source>
</evidence>
<dbReference type="PROSITE" id="PS00216">
    <property type="entry name" value="SUGAR_TRANSPORT_1"/>
    <property type="match status" value="1"/>
</dbReference>
<feature type="transmembrane region" description="Helical" evidence="8">
    <location>
        <begin position="346"/>
        <end position="369"/>
    </location>
</feature>
<organism evidence="10 11">
    <name type="scientific">Alteribacillus bidgolensis</name>
    <dbReference type="NCBI Taxonomy" id="930129"/>
    <lineage>
        <taxon>Bacteria</taxon>
        <taxon>Bacillati</taxon>
        <taxon>Bacillota</taxon>
        <taxon>Bacilli</taxon>
        <taxon>Bacillales</taxon>
        <taxon>Bacillaceae</taxon>
        <taxon>Alteribacillus</taxon>
    </lineage>
</organism>
<dbReference type="RefSeq" id="WP_091581263.1">
    <property type="nucleotide sequence ID" value="NZ_FNDU01000002.1"/>
</dbReference>
<evidence type="ECO:0000256" key="4">
    <source>
        <dbReference type="ARBA" id="ARBA00022475"/>
    </source>
</evidence>
<gene>
    <name evidence="10" type="ORF">SAMN05216352_102199</name>
</gene>
<feature type="transmembrane region" description="Helical" evidence="8">
    <location>
        <begin position="219"/>
        <end position="241"/>
    </location>
</feature>
<dbReference type="SUPFAM" id="SSF103473">
    <property type="entry name" value="MFS general substrate transporter"/>
    <property type="match status" value="1"/>
</dbReference>
<keyword evidence="7 8" id="KW-0472">Membrane</keyword>
<feature type="transmembrane region" description="Helical" evidence="8">
    <location>
        <begin position="154"/>
        <end position="186"/>
    </location>
</feature>
<dbReference type="PRINTS" id="PR01035">
    <property type="entry name" value="TCRTETA"/>
</dbReference>
<evidence type="ECO:0000256" key="3">
    <source>
        <dbReference type="ARBA" id="ARBA00022448"/>
    </source>
</evidence>
<comment type="similarity">
    <text evidence="2">Belongs to the major facilitator superfamily. TCR/Tet family.</text>
</comment>
<dbReference type="InterPro" id="IPR020846">
    <property type="entry name" value="MFS_dom"/>
</dbReference>
<reference evidence="10 11" key="1">
    <citation type="submission" date="2016-10" db="EMBL/GenBank/DDBJ databases">
        <authorList>
            <person name="de Groot N.N."/>
        </authorList>
    </citation>
    <scope>NUCLEOTIDE SEQUENCE [LARGE SCALE GENOMIC DNA]</scope>
    <source>
        <strain evidence="11">P4B,CCM 7963,CECT 7998,DSM 25260,IBRC-M 10614,KCTC 13821</strain>
    </source>
</reference>
<dbReference type="CDD" id="cd17474">
    <property type="entry name" value="MFS_YfmO_like"/>
    <property type="match status" value="1"/>
</dbReference>
<keyword evidence="3" id="KW-0813">Transport</keyword>
<keyword evidence="6 8" id="KW-1133">Transmembrane helix</keyword>
<dbReference type="EMBL" id="FNDU01000002">
    <property type="protein sequence ID" value="SDH68498.1"/>
    <property type="molecule type" value="Genomic_DNA"/>
</dbReference>
<feature type="transmembrane region" description="Helical" evidence="8">
    <location>
        <begin position="309"/>
        <end position="334"/>
    </location>
</feature>
<dbReference type="GO" id="GO:0005886">
    <property type="term" value="C:plasma membrane"/>
    <property type="evidence" value="ECO:0007669"/>
    <property type="project" value="UniProtKB-SubCell"/>
</dbReference>
<evidence type="ECO:0000256" key="7">
    <source>
        <dbReference type="ARBA" id="ARBA00023136"/>
    </source>
</evidence>
<keyword evidence="11" id="KW-1185">Reference proteome</keyword>
<evidence type="ECO:0000259" key="9">
    <source>
        <dbReference type="PROSITE" id="PS50850"/>
    </source>
</evidence>
<feature type="transmembrane region" description="Helical" evidence="8">
    <location>
        <begin position="7"/>
        <end position="29"/>
    </location>
</feature>
<dbReference type="Pfam" id="PF07690">
    <property type="entry name" value="MFS_1"/>
    <property type="match status" value="1"/>
</dbReference>
<evidence type="ECO:0000256" key="8">
    <source>
        <dbReference type="SAM" id="Phobius"/>
    </source>
</evidence>
<dbReference type="InterPro" id="IPR050189">
    <property type="entry name" value="MFS_Efflux_Transporters"/>
</dbReference>
<feature type="transmembrane region" description="Helical" evidence="8">
    <location>
        <begin position="375"/>
        <end position="395"/>
    </location>
</feature>
<keyword evidence="5 8" id="KW-0812">Transmembrane</keyword>
<dbReference type="Proteomes" id="UP000199017">
    <property type="component" value="Unassembled WGS sequence"/>
</dbReference>
<keyword evidence="4" id="KW-1003">Cell membrane</keyword>
<feature type="transmembrane region" description="Helical" evidence="8">
    <location>
        <begin position="253"/>
        <end position="273"/>
    </location>
</feature>
<evidence type="ECO:0000256" key="1">
    <source>
        <dbReference type="ARBA" id="ARBA00004651"/>
    </source>
</evidence>
<dbReference type="PANTHER" id="PTHR43124:SF3">
    <property type="entry name" value="CHLORAMPHENICOL EFFLUX PUMP RV0191"/>
    <property type="match status" value="1"/>
</dbReference>
<feature type="transmembrane region" description="Helical" evidence="8">
    <location>
        <begin position="285"/>
        <end position="303"/>
    </location>
</feature>
<feature type="domain" description="Major facilitator superfamily (MFS) profile" evidence="9">
    <location>
        <begin position="7"/>
        <end position="399"/>
    </location>
</feature>
<dbReference type="InterPro" id="IPR036259">
    <property type="entry name" value="MFS_trans_sf"/>
</dbReference>
<sequence length="408" mass="44605">MEKKRWDLFALASIPLMMTLGNSMLIPVLPLIEKEINITSFQSSLIISIYSLIAIVLIPVSGYLSDRIGRKKVIIPSLIIVALGGAVSAYAAWQMENPYAVIMMGRFLQGVGAAGAFPVVLPTVGDMFKEEEQVSQGLGIIETANTLGKVLSPILGALLAVVIWYMPFIAIPVLSFIAVLLVFFLVKTPKKEKEEERSNPSFQEFVQGVKETFHHNGRWLFAVFFIGCILMLVLFGILFHFSSLLEEKYSIEGYVKGFVLAIPLLFLCIASFSSGKMIGEDKIRMKWFILVGNGTAAVSLFFVREEMGLFMFTLLLTIAGIGIGLSLPCLDALITEGIKKEERGSITSFYSSMRFVGVAAGPPIIAVLMKHGPGLIYYILAGISVAAVLLTFAAIRPSSEEKKEPAVT</sequence>
<dbReference type="PROSITE" id="PS50850">
    <property type="entry name" value="MFS"/>
    <property type="match status" value="1"/>
</dbReference>
<dbReference type="InterPro" id="IPR001958">
    <property type="entry name" value="Tet-R_TetA/multi-R_MdtG-like"/>
</dbReference>
<dbReference type="InterPro" id="IPR005829">
    <property type="entry name" value="Sugar_transporter_CS"/>
</dbReference>
<dbReference type="PROSITE" id="PS00217">
    <property type="entry name" value="SUGAR_TRANSPORT_2"/>
    <property type="match status" value="1"/>
</dbReference>
<evidence type="ECO:0000256" key="6">
    <source>
        <dbReference type="ARBA" id="ARBA00022989"/>
    </source>
</evidence>
<evidence type="ECO:0000313" key="10">
    <source>
        <dbReference type="EMBL" id="SDH68498.1"/>
    </source>
</evidence>
<dbReference type="PANTHER" id="PTHR43124">
    <property type="entry name" value="PURINE EFFLUX PUMP PBUE"/>
    <property type="match status" value="1"/>
</dbReference>
<dbReference type="InterPro" id="IPR011701">
    <property type="entry name" value="MFS"/>
</dbReference>
<name>A0A1G8EF33_9BACI</name>
<dbReference type="AlphaFoldDB" id="A0A1G8EF33"/>